<protein>
    <submittedName>
        <fullName evidence="1">Uncharacterized protein</fullName>
    </submittedName>
</protein>
<evidence type="ECO:0000313" key="1">
    <source>
        <dbReference type="EMBL" id="ETN73611.1"/>
    </source>
</evidence>
<proteinExistence type="predicted"/>
<dbReference type="AlphaFoldDB" id="W2SXJ9"/>
<dbReference type="EMBL" id="KI660422">
    <property type="protein sequence ID" value="ETN73611.1"/>
    <property type="molecule type" value="Genomic_DNA"/>
</dbReference>
<evidence type="ECO:0000313" key="2">
    <source>
        <dbReference type="Proteomes" id="UP000053676"/>
    </source>
</evidence>
<organism evidence="1 2">
    <name type="scientific">Necator americanus</name>
    <name type="common">Human hookworm</name>
    <dbReference type="NCBI Taxonomy" id="51031"/>
    <lineage>
        <taxon>Eukaryota</taxon>
        <taxon>Metazoa</taxon>
        <taxon>Ecdysozoa</taxon>
        <taxon>Nematoda</taxon>
        <taxon>Chromadorea</taxon>
        <taxon>Rhabditida</taxon>
        <taxon>Rhabditina</taxon>
        <taxon>Rhabditomorpha</taxon>
        <taxon>Strongyloidea</taxon>
        <taxon>Ancylostomatidae</taxon>
        <taxon>Bunostominae</taxon>
        <taxon>Necator</taxon>
    </lineage>
</organism>
<keyword evidence="2" id="KW-1185">Reference proteome</keyword>
<dbReference type="KEGG" id="nai:NECAME_00698"/>
<reference evidence="2" key="1">
    <citation type="journal article" date="2014" name="Nat. Genet.">
        <title>Genome of the human hookworm Necator americanus.</title>
        <authorList>
            <person name="Tang Y.T."/>
            <person name="Gao X."/>
            <person name="Rosa B.A."/>
            <person name="Abubucker S."/>
            <person name="Hallsworth-Pepin K."/>
            <person name="Martin J."/>
            <person name="Tyagi R."/>
            <person name="Heizer E."/>
            <person name="Zhang X."/>
            <person name="Bhonagiri-Palsikar V."/>
            <person name="Minx P."/>
            <person name="Warren W.C."/>
            <person name="Wang Q."/>
            <person name="Zhan B."/>
            <person name="Hotez P.J."/>
            <person name="Sternberg P.W."/>
            <person name="Dougall A."/>
            <person name="Gaze S.T."/>
            <person name="Mulvenna J."/>
            <person name="Sotillo J."/>
            <person name="Ranganathan S."/>
            <person name="Rabelo E.M."/>
            <person name="Wilson R.K."/>
            <person name="Felgner P.L."/>
            <person name="Bethony J."/>
            <person name="Hawdon J.M."/>
            <person name="Gasser R.B."/>
            <person name="Loukas A."/>
            <person name="Mitreva M."/>
        </authorList>
    </citation>
    <scope>NUCLEOTIDE SEQUENCE [LARGE SCALE GENOMIC DNA]</scope>
</reference>
<dbReference type="Proteomes" id="UP000053676">
    <property type="component" value="Unassembled WGS sequence"/>
</dbReference>
<gene>
    <name evidence="1" type="ORF">NECAME_00698</name>
</gene>
<name>W2SXJ9_NECAM</name>
<accession>W2SXJ9</accession>
<sequence>MEKPVARQGFLKSNLRNKFFPYFQEQKKATGSSMDMKTLEEIVARVRLKVNTTVYFERKTQMDE</sequence>